<gene>
    <name evidence="5" type="ORF">BV97_03565</name>
</gene>
<dbReference type="PANTHER" id="PTHR42792">
    <property type="entry name" value="FLAGELLIN"/>
    <property type="match status" value="1"/>
</dbReference>
<dbReference type="Gene3D" id="1.20.1330.10">
    <property type="entry name" value="f41 fragment of flagellin, N-terminal domain"/>
    <property type="match status" value="1"/>
</dbReference>
<accession>A0A031JQU5</accession>
<keyword evidence="5" id="KW-0969">Cilium</keyword>
<dbReference type="Proteomes" id="UP000024329">
    <property type="component" value="Unassembled WGS sequence"/>
</dbReference>
<dbReference type="SUPFAM" id="SSF64518">
    <property type="entry name" value="Phase 1 flagellin"/>
    <property type="match status" value="1"/>
</dbReference>
<dbReference type="InterPro" id="IPR001492">
    <property type="entry name" value="Flagellin"/>
</dbReference>
<comment type="caution">
    <text evidence="5">The sequence shown here is derived from an EMBL/GenBank/DDBJ whole genome shotgun (WGS) entry which is preliminary data.</text>
</comment>
<feature type="domain" description="Flagellin C-terminal" evidence="4">
    <location>
        <begin position="219"/>
        <end position="301"/>
    </location>
</feature>
<evidence type="ECO:0000256" key="2">
    <source>
        <dbReference type="ARBA" id="ARBA00005709"/>
    </source>
</evidence>
<organism evidence="5 6">
    <name type="scientific">Novosphingobium resinovorum</name>
    <dbReference type="NCBI Taxonomy" id="158500"/>
    <lineage>
        <taxon>Bacteria</taxon>
        <taxon>Pseudomonadati</taxon>
        <taxon>Pseudomonadota</taxon>
        <taxon>Alphaproteobacteria</taxon>
        <taxon>Sphingomonadales</taxon>
        <taxon>Sphingomonadaceae</taxon>
        <taxon>Novosphingobium</taxon>
    </lineage>
</organism>
<keyword evidence="3" id="KW-0975">Bacterial flagellum</keyword>
<dbReference type="STRING" id="158500.BES08_12280"/>
<keyword evidence="5" id="KW-0282">Flagellum</keyword>
<dbReference type="InterPro" id="IPR046358">
    <property type="entry name" value="Flagellin_C"/>
</dbReference>
<dbReference type="RefSeq" id="WP_036527369.1">
    <property type="nucleotide sequence ID" value="NZ_BSFC01000019.1"/>
</dbReference>
<evidence type="ECO:0000256" key="1">
    <source>
        <dbReference type="ARBA" id="ARBA00004365"/>
    </source>
</evidence>
<dbReference type="PANTHER" id="PTHR42792:SF1">
    <property type="entry name" value="FLAGELLAR HOOK-ASSOCIATED PROTEIN 3"/>
    <property type="match status" value="1"/>
</dbReference>
<evidence type="ECO:0000313" key="6">
    <source>
        <dbReference type="Proteomes" id="UP000024329"/>
    </source>
</evidence>
<reference evidence="5 6" key="1">
    <citation type="submission" date="2014-03" db="EMBL/GenBank/DDBJ databases">
        <title>Whole genome sequence of Novosphingobium resinovorum KF1.</title>
        <authorList>
            <person name="Gan H.M."/>
            <person name="Gan H.Y."/>
            <person name="Chew T.H."/>
            <person name="Savka M.A."/>
        </authorList>
    </citation>
    <scope>NUCLEOTIDE SEQUENCE [LARGE SCALE GENOMIC DNA]</scope>
    <source>
        <strain evidence="5 6">KF1</strain>
    </source>
</reference>
<keyword evidence="5" id="KW-0966">Cell projection</keyword>
<dbReference type="eggNOG" id="COG1344">
    <property type="taxonomic scope" value="Bacteria"/>
</dbReference>
<evidence type="ECO:0000259" key="4">
    <source>
        <dbReference type="Pfam" id="PF00700"/>
    </source>
</evidence>
<dbReference type="Pfam" id="PF00700">
    <property type="entry name" value="Flagellin_C"/>
    <property type="match status" value="1"/>
</dbReference>
<comment type="subcellular location">
    <subcellularLocation>
        <location evidence="1">Bacterial flagellum</location>
    </subcellularLocation>
</comment>
<evidence type="ECO:0000256" key="3">
    <source>
        <dbReference type="ARBA" id="ARBA00023143"/>
    </source>
</evidence>
<dbReference type="EMBL" id="JFYZ01000018">
    <property type="protein sequence ID" value="EZP80151.1"/>
    <property type="molecule type" value="Genomic_DNA"/>
</dbReference>
<sequence length="302" mass="31773">MTRVATIPLQQTLSSAIQRSQQSLATSQLQLATEKKVNDYAGLGLDAVRTLSAKSMLATQESYKTNISRVSTTLSLYQANIEAVDSSMGSLRDELFSAVGTGNSPGLQSIIEDAFGDLRNALNAKVAGVPLFAGSQTSSTPFAPASLDDLANYDSTTAFTNDSVRLSTRAGDGLDVDYGIGASDIGSSLIPAFQALAAAGPFGDTLTEEQTQAINDALGLLDKGITQVQSANARNGRMQAKVETLSTRADDRVTLLTNVIGSVEDADLGQVAIDISQRQTILQASYSVFSQLNSMSLVNFLD</sequence>
<dbReference type="GO" id="GO:0005198">
    <property type="term" value="F:structural molecule activity"/>
    <property type="evidence" value="ECO:0007669"/>
    <property type="project" value="InterPro"/>
</dbReference>
<evidence type="ECO:0000313" key="5">
    <source>
        <dbReference type="EMBL" id="EZP80151.1"/>
    </source>
</evidence>
<protein>
    <submittedName>
        <fullName evidence="5">Flagellin</fullName>
    </submittedName>
</protein>
<proteinExistence type="inferred from homology"/>
<comment type="similarity">
    <text evidence="2">Belongs to the bacterial flagellin family.</text>
</comment>
<dbReference type="PATRIC" id="fig|158500.4.peg.3637"/>
<name>A0A031JQU5_9SPHN</name>
<dbReference type="GO" id="GO:0009288">
    <property type="term" value="C:bacterial-type flagellum"/>
    <property type="evidence" value="ECO:0007669"/>
    <property type="project" value="UniProtKB-SubCell"/>
</dbReference>
<dbReference type="AlphaFoldDB" id="A0A031JQU5"/>